<evidence type="ECO:0000256" key="1">
    <source>
        <dbReference type="SAM" id="Phobius"/>
    </source>
</evidence>
<accession>A0A7S2XNP6</accession>
<dbReference type="EMBL" id="HBHQ01014005">
    <property type="protein sequence ID" value="CAD9817500.1"/>
    <property type="molecule type" value="Transcribed_RNA"/>
</dbReference>
<protein>
    <submittedName>
        <fullName evidence="2">Uncharacterized protein</fullName>
    </submittedName>
</protein>
<sequence>MASHRESSEEPTQQEEICPLTLGSLPTNRLEVAVLYKSNVPNSTQQECGHRCTLMSLVDYLNEPLNLSSNRIVPTTAQNTSTTSRMCPVCGEAPIVSVYDGMAAKSLSGETSLPIVAFRYGKQMYRLTVPSNDTNTSSWRNRIVSGSSNSSRPCTAQDRIAHVLGMRLSNNLKILHKGKVLYPDPKSSSEDVSEHLMDISKSDRLKKVKPSLVVMGTQIGKELHMNHPMGWFGMLTWGVSLVFRSFIHLFGGAFLFFRSILPSNDQPQNRDD</sequence>
<gene>
    <name evidence="2" type="ORF">ASEP1449_LOCUS9332</name>
</gene>
<keyword evidence="1" id="KW-0472">Membrane</keyword>
<name>A0A7S2XNP6_9STRA</name>
<keyword evidence="1" id="KW-0812">Transmembrane</keyword>
<evidence type="ECO:0000313" key="2">
    <source>
        <dbReference type="EMBL" id="CAD9817500.1"/>
    </source>
</evidence>
<proteinExistence type="predicted"/>
<dbReference type="AlphaFoldDB" id="A0A7S2XNP6"/>
<organism evidence="2">
    <name type="scientific">Attheya septentrionalis</name>
    <dbReference type="NCBI Taxonomy" id="420275"/>
    <lineage>
        <taxon>Eukaryota</taxon>
        <taxon>Sar</taxon>
        <taxon>Stramenopiles</taxon>
        <taxon>Ochrophyta</taxon>
        <taxon>Bacillariophyta</taxon>
        <taxon>Coscinodiscophyceae</taxon>
        <taxon>Chaetocerotophycidae</taxon>
        <taxon>Chaetocerotales</taxon>
        <taxon>Attheyaceae</taxon>
        <taxon>Attheya</taxon>
    </lineage>
</organism>
<keyword evidence="1" id="KW-1133">Transmembrane helix</keyword>
<feature type="transmembrane region" description="Helical" evidence="1">
    <location>
        <begin position="231"/>
        <end position="257"/>
    </location>
</feature>
<reference evidence="2" key="1">
    <citation type="submission" date="2021-01" db="EMBL/GenBank/DDBJ databases">
        <authorList>
            <person name="Corre E."/>
            <person name="Pelletier E."/>
            <person name="Niang G."/>
            <person name="Scheremetjew M."/>
            <person name="Finn R."/>
            <person name="Kale V."/>
            <person name="Holt S."/>
            <person name="Cochrane G."/>
            <person name="Meng A."/>
            <person name="Brown T."/>
            <person name="Cohen L."/>
        </authorList>
    </citation>
    <scope>NUCLEOTIDE SEQUENCE</scope>
    <source>
        <strain evidence="2">CCMP2084</strain>
    </source>
</reference>